<dbReference type="PROSITE" id="PS50109">
    <property type="entry name" value="HIS_KIN"/>
    <property type="match status" value="1"/>
</dbReference>
<dbReference type="EMBL" id="CP012333">
    <property type="protein sequence ID" value="AKU95412.1"/>
    <property type="molecule type" value="Genomic_DNA"/>
</dbReference>
<feature type="transmembrane region" description="Helical" evidence="10">
    <location>
        <begin position="99"/>
        <end position="118"/>
    </location>
</feature>
<feature type="region of interest" description="Disordered" evidence="9">
    <location>
        <begin position="1"/>
        <end position="23"/>
    </location>
</feature>
<keyword evidence="3" id="KW-0597">Phosphoprotein</keyword>
<evidence type="ECO:0000313" key="13">
    <source>
        <dbReference type="Proteomes" id="UP000064967"/>
    </source>
</evidence>
<dbReference type="InterPro" id="IPR036097">
    <property type="entry name" value="HisK_dim/P_sf"/>
</dbReference>
<dbReference type="InterPro" id="IPR005467">
    <property type="entry name" value="His_kinase_dom"/>
</dbReference>
<evidence type="ECO:0000256" key="9">
    <source>
        <dbReference type="SAM" id="MobiDB-lite"/>
    </source>
</evidence>
<evidence type="ECO:0000256" key="2">
    <source>
        <dbReference type="ARBA" id="ARBA00012438"/>
    </source>
</evidence>
<feature type="domain" description="Histidine kinase" evidence="11">
    <location>
        <begin position="230"/>
        <end position="472"/>
    </location>
</feature>
<feature type="transmembrane region" description="Helical" evidence="10">
    <location>
        <begin position="46"/>
        <end position="65"/>
    </location>
</feature>
<evidence type="ECO:0000259" key="11">
    <source>
        <dbReference type="PROSITE" id="PS50109"/>
    </source>
</evidence>
<evidence type="ECO:0000256" key="3">
    <source>
        <dbReference type="ARBA" id="ARBA00022553"/>
    </source>
</evidence>
<evidence type="ECO:0000256" key="6">
    <source>
        <dbReference type="ARBA" id="ARBA00022777"/>
    </source>
</evidence>
<dbReference type="InterPro" id="IPR036890">
    <property type="entry name" value="HATPase_C_sf"/>
</dbReference>
<dbReference type="InterPro" id="IPR003594">
    <property type="entry name" value="HATPase_dom"/>
</dbReference>
<dbReference type="SUPFAM" id="SSF55874">
    <property type="entry name" value="ATPase domain of HSP90 chaperone/DNA topoisomerase II/histidine kinase"/>
    <property type="match status" value="1"/>
</dbReference>
<evidence type="ECO:0000256" key="10">
    <source>
        <dbReference type="SAM" id="Phobius"/>
    </source>
</evidence>
<evidence type="ECO:0000313" key="12">
    <source>
        <dbReference type="EMBL" id="AKU95412.1"/>
    </source>
</evidence>
<sequence>MTEPQEENGQATARASDRPDREPFSLSGWQLFLGDYETIRSFIPHFAFMGMVGHPIFYVLCAYGFGTQESFVARAMASLAYVPLLRYPRDRALSKGEKLYVELVFHGTLVTVFAYLFLLNQANHYWTVSLMFAGVVYGFLSRPIVLVSAFPFGLVLTALVFGRFHGLPPTTMIVEGYVASTLAALVLNVARVSVDYSLKRTLAAEMQVRAAEQKLFEAEKLTALGRMLAQVSHEINNPINAIQNNLGPVGSYVDALLEIETAYREALENRRDRRAELAKRREDLEIDFVREDVREALRAMHAATARVQSIQADLRTFMRGAAPTLSMGDFNVEVRETLALVRRGVPAGVTLDVTLVELPPFEFHPGQMSQVLMNLIQNAVDAIGGRGRIHVMTSVEKDAVRLTVADDGPGVTAELRARIFEPFFTTKGVGKGTGLGLSVCRQIVVQHHRGSIAAEEGPNGGAVFVVTLPCAGLEQSLAS</sequence>
<dbReference type="PANTHER" id="PTHR43065">
    <property type="entry name" value="SENSOR HISTIDINE KINASE"/>
    <property type="match status" value="1"/>
</dbReference>
<keyword evidence="7" id="KW-0067">ATP-binding</keyword>
<dbReference type="Proteomes" id="UP000064967">
    <property type="component" value="Chromosome"/>
</dbReference>
<dbReference type="STRING" id="1391654.AKJ09_02076"/>
<keyword evidence="8" id="KW-0902">Two-component regulatory system</keyword>
<protein>
    <recommendedName>
        <fullName evidence="2">histidine kinase</fullName>
        <ecNumber evidence="2">2.7.13.3</ecNumber>
    </recommendedName>
</protein>
<organism evidence="12 13">
    <name type="scientific">Labilithrix luteola</name>
    <dbReference type="NCBI Taxonomy" id="1391654"/>
    <lineage>
        <taxon>Bacteria</taxon>
        <taxon>Pseudomonadati</taxon>
        <taxon>Myxococcota</taxon>
        <taxon>Polyangia</taxon>
        <taxon>Polyangiales</taxon>
        <taxon>Labilitrichaceae</taxon>
        <taxon>Labilithrix</taxon>
    </lineage>
</organism>
<dbReference type="CDD" id="cd00082">
    <property type="entry name" value="HisKA"/>
    <property type="match status" value="1"/>
</dbReference>
<keyword evidence="5" id="KW-0547">Nucleotide-binding</keyword>
<evidence type="ECO:0000256" key="8">
    <source>
        <dbReference type="ARBA" id="ARBA00023012"/>
    </source>
</evidence>
<feature type="transmembrane region" description="Helical" evidence="10">
    <location>
        <begin position="170"/>
        <end position="190"/>
    </location>
</feature>
<dbReference type="SUPFAM" id="SSF47384">
    <property type="entry name" value="Homodimeric domain of signal transducing histidine kinase"/>
    <property type="match status" value="1"/>
</dbReference>
<keyword evidence="10" id="KW-0812">Transmembrane</keyword>
<keyword evidence="13" id="KW-1185">Reference proteome</keyword>
<evidence type="ECO:0000256" key="1">
    <source>
        <dbReference type="ARBA" id="ARBA00000085"/>
    </source>
</evidence>
<dbReference type="InterPro" id="IPR004358">
    <property type="entry name" value="Sig_transdc_His_kin-like_C"/>
</dbReference>
<feature type="transmembrane region" description="Helical" evidence="10">
    <location>
        <begin position="124"/>
        <end position="140"/>
    </location>
</feature>
<keyword evidence="12" id="KW-0371">Homeobox</keyword>
<dbReference type="AlphaFoldDB" id="A0A0K1PPH1"/>
<dbReference type="EC" id="2.7.13.3" evidence="2"/>
<keyword evidence="4" id="KW-0808">Transferase</keyword>
<dbReference type="PRINTS" id="PR00344">
    <property type="entry name" value="BCTRLSENSOR"/>
</dbReference>
<dbReference type="Gene3D" id="1.10.287.130">
    <property type="match status" value="1"/>
</dbReference>
<reference evidence="12 13" key="1">
    <citation type="submission" date="2015-08" db="EMBL/GenBank/DDBJ databases">
        <authorList>
            <person name="Babu N.S."/>
            <person name="Beckwith C.J."/>
            <person name="Beseler K.G."/>
            <person name="Brison A."/>
            <person name="Carone J.V."/>
            <person name="Caskin T.P."/>
            <person name="Diamond M."/>
            <person name="Durham M.E."/>
            <person name="Foxe J.M."/>
            <person name="Go M."/>
            <person name="Henderson B.A."/>
            <person name="Jones I.B."/>
            <person name="McGettigan J.A."/>
            <person name="Micheletti S.J."/>
            <person name="Nasrallah M.E."/>
            <person name="Ortiz D."/>
            <person name="Piller C.R."/>
            <person name="Privatt S.R."/>
            <person name="Schneider S.L."/>
            <person name="Sharp S."/>
            <person name="Smith T.C."/>
            <person name="Stanton J.D."/>
            <person name="Ullery H.E."/>
            <person name="Wilson R.J."/>
            <person name="Serrano M.G."/>
            <person name="Buck G."/>
            <person name="Lee V."/>
            <person name="Wang Y."/>
            <person name="Carvalho R."/>
            <person name="Voegtly L."/>
            <person name="Shi R."/>
            <person name="Duckworth R."/>
            <person name="Johnson A."/>
            <person name="Loviza R."/>
            <person name="Walstead R."/>
            <person name="Shah Z."/>
            <person name="Kiflezghi M."/>
            <person name="Wade K."/>
            <person name="Ball S.L."/>
            <person name="Bradley K.W."/>
            <person name="Asai D.J."/>
            <person name="Bowman C.A."/>
            <person name="Russell D.A."/>
            <person name="Pope W.H."/>
            <person name="Jacobs-Sera D."/>
            <person name="Hendrix R.W."/>
            <person name="Hatfull G.F."/>
        </authorList>
    </citation>
    <scope>NUCLEOTIDE SEQUENCE [LARGE SCALE GENOMIC DNA]</scope>
    <source>
        <strain evidence="12 13">DSM 27648</strain>
    </source>
</reference>
<dbReference type="PANTHER" id="PTHR43065:SF10">
    <property type="entry name" value="PEROXIDE STRESS-ACTIVATED HISTIDINE KINASE MAK3"/>
    <property type="match status" value="1"/>
</dbReference>
<dbReference type="Pfam" id="PF02518">
    <property type="entry name" value="HATPase_c"/>
    <property type="match status" value="1"/>
</dbReference>
<dbReference type="SMART" id="SM00387">
    <property type="entry name" value="HATPase_c"/>
    <property type="match status" value="1"/>
</dbReference>
<dbReference type="Gene3D" id="3.30.565.10">
    <property type="entry name" value="Histidine kinase-like ATPase, C-terminal domain"/>
    <property type="match status" value="1"/>
</dbReference>
<comment type="catalytic activity">
    <reaction evidence="1">
        <text>ATP + protein L-histidine = ADP + protein N-phospho-L-histidine.</text>
        <dbReference type="EC" id="2.7.13.3"/>
    </reaction>
</comment>
<proteinExistence type="predicted"/>
<dbReference type="RefSeq" id="WP_146646864.1">
    <property type="nucleotide sequence ID" value="NZ_CP012333.1"/>
</dbReference>
<dbReference type="OrthoDB" id="9769169at2"/>
<name>A0A0K1PPH1_9BACT</name>
<keyword evidence="10" id="KW-0472">Membrane</keyword>
<accession>A0A0K1PPH1</accession>
<feature type="transmembrane region" description="Helical" evidence="10">
    <location>
        <begin position="145"/>
        <end position="164"/>
    </location>
</feature>
<keyword evidence="6 12" id="KW-0418">Kinase</keyword>
<dbReference type="GO" id="GO:0005524">
    <property type="term" value="F:ATP binding"/>
    <property type="evidence" value="ECO:0007669"/>
    <property type="project" value="UniProtKB-KW"/>
</dbReference>
<evidence type="ECO:0000256" key="7">
    <source>
        <dbReference type="ARBA" id="ARBA00022840"/>
    </source>
</evidence>
<keyword evidence="10" id="KW-1133">Transmembrane helix</keyword>
<dbReference type="GO" id="GO:0003677">
    <property type="term" value="F:DNA binding"/>
    <property type="evidence" value="ECO:0007669"/>
    <property type="project" value="UniProtKB-KW"/>
</dbReference>
<dbReference type="GO" id="GO:0000155">
    <property type="term" value="F:phosphorelay sensor kinase activity"/>
    <property type="evidence" value="ECO:0007669"/>
    <property type="project" value="InterPro"/>
</dbReference>
<evidence type="ECO:0000256" key="4">
    <source>
        <dbReference type="ARBA" id="ARBA00022679"/>
    </source>
</evidence>
<gene>
    <name evidence="12" type="ORF">AKJ09_02076</name>
</gene>
<dbReference type="KEGG" id="llu:AKJ09_02076"/>
<dbReference type="InterPro" id="IPR003661">
    <property type="entry name" value="HisK_dim/P_dom"/>
</dbReference>
<evidence type="ECO:0000256" key="5">
    <source>
        <dbReference type="ARBA" id="ARBA00022741"/>
    </source>
</evidence>